<evidence type="ECO:0008006" key="4">
    <source>
        <dbReference type="Google" id="ProtNLM"/>
    </source>
</evidence>
<dbReference type="KEGG" id="proe:H9L23_23935"/>
<proteinExistence type="predicted"/>
<protein>
    <recommendedName>
        <fullName evidence="4">Lipoprotein</fullName>
    </recommendedName>
</protein>
<keyword evidence="1" id="KW-0175">Coiled coil</keyword>
<evidence type="ECO:0000313" key="3">
    <source>
        <dbReference type="Proteomes" id="UP000515806"/>
    </source>
</evidence>
<dbReference type="EMBL" id="CP060723">
    <property type="protein sequence ID" value="QNN42106.1"/>
    <property type="molecule type" value="Genomic_DNA"/>
</dbReference>
<name>A0A7G9QFI1_9SPHI</name>
<dbReference type="RefSeq" id="WP_187592661.1">
    <property type="nucleotide sequence ID" value="NZ_CP060723.1"/>
</dbReference>
<dbReference type="PROSITE" id="PS51257">
    <property type="entry name" value="PROKAR_LIPOPROTEIN"/>
    <property type="match status" value="1"/>
</dbReference>
<sequence length="298" mass="33473">MNKLSVAIVFCAFIVAALTGCGEKFNAKSEKEFEVSKTKIVKNLNAEEKNNLEKALRVIALESMRLKWNEPEKYKGKSFDKISLEMIDGLSYSSVVNLAEDLLQAHNKKEIAKVSGEIDTLEIQKKELVVNKQKLDIFKIKNLTITEDEFFGEKVPKLEIEYVYTGKQPLTGSVDVNVEVREISTKKVISAHMSRDGDGNNTLKPGDSLNDNDMLREAKANHPEKWKNVKYPVTNAKLADFGLELNVYASSITTNGKTIALPKYSVEDVDAEIKKKKAELKELQETKGTLDELELTNK</sequence>
<organism evidence="2 3">
    <name type="scientific">Pedobacter roseus</name>
    <dbReference type="NCBI Taxonomy" id="336820"/>
    <lineage>
        <taxon>Bacteria</taxon>
        <taxon>Pseudomonadati</taxon>
        <taxon>Bacteroidota</taxon>
        <taxon>Sphingobacteriia</taxon>
        <taxon>Sphingobacteriales</taxon>
        <taxon>Sphingobacteriaceae</taxon>
        <taxon>Pedobacter</taxon>
    </lineage>
</organism>
<dbReference type="Pfam" id="PF20404">
    <property type="entry name" value="DUF6694"/>
    <property type="match status" value="1"/>
</dbReference>
<accession>A0A7G9QFI1</accession>
<keyword evidence="3" id="KW-1185">Reference proteome</keyword>
<dbReference type="InterPro" id="IPR046516">
    <property type="entry name" value="DUF6694"/>
</dbReference>
<dbReference type="AlphaFoldDB" id="A0A7G9QFI1"/>
<gene>
    <name evidence="2" type="ORF">H9L23_23935</name>
</gene>
<evidence type="ECO:0000313" key="2">
    <source>
        <dbReference type="EMBL" id="QNN42106.1"/>
    </source>
</evidence>
<evidence type="ECO:0000256" key="1">
    <source>
        <dbReference type="SAM" id="Coils"/>
    </source>
</evidence>
<feature type="coiled-coil region" evidence="1">
    <location>
        <begin position="266"/>
        <end position="296"/>
    </location>
</feature>
<reference evidence="2 3" key="1">
    <citation type="submission" date="2020-08" db="EMBL/GenBank/DDBJ databases">
        <title>Genome sequence of Pedobacter roseus KACC 11594T.</title>
        <authorList>
            <person name="Hyun D.-W."/>
            <person name="Bae J.-W."/>
        </authorList>
    </citation>
    <scope>NUCLEOTIDE SEQUENCE [LARGE SCALE GENOMIC DNA]</scope>
    <source>
        <strain evidence="2 3">KACC 11594</strain>
    </source>
</reference>
<dbReference type="Proteomes" id="UP000515806">
    <property type="component" value="Chromosome"/>
</dbReference>